<comment type="caution">
    <text evidence="1">The sequence shown here is derived from an EMBL/GenBank/DDBJ whole genome shotgun (WGS) entry which is preliminary data.</text>
</comment>
<organism evidence="1 2">
    <name type="scientific">Daphnia magna</name>
    <dbReference type="NCBI Taxonomy" id="35525"/>
    <lineage>
        <taxon>Eukaryota</taxon>
        <taxon>Metazoa</taxon>
        <taxon>Ecdysozoa</taxon>
        <taxon>Arthropoda</taxon>
        <taxon>Crustacea</taxon>
        <taxon>Branchiopoda</taxon>
        <taxon>Diplostraca</taxon>
        <taxon>Cladocera</taxon>
        <taxon>Anomopoda</taxon>
        <taxon>Daphniidae</taxon>
        <taxon>Daphnia</taxon>
    </lineage>
</organism>
<keyword evidence="2" id="KW-1185">Reference proteome</keyword>
<dbReference type="EMBL" id="LRGB01003123">
    <property type="protein sequence ID" value="KZS04331.1"/>
    <property type="molecule type" value="Genomic_DNA"/>
</dbReference>
<gene>
    <name evidence="1" type="ORF">APZ42_032623</name>
</gene>
<dbReference type="Proteomes" id="UP000076858">
    <property type="component" value="Unassembled WGS sequence"/>
</dbReference>
<proteinExistence type="predicted"/>
<accession>A0A0P5WRG0</accession>
<dbReference type="AlphaFoldDB" id="A0A0P5WRG0"/>
<evidence type="ECO:0000313" key="2">
    <source>
        <dbReference type="Proteomes" id="UP000076858"/>
    </source>
</evidence>
<reference evidence="1 2" key="1">
    <citation type="submission" date="2016-03" db="EMBL/GenBank/DDBJ databases">
        <title>EvidentialGene: Evidence-directed Construction of Genes on Genomes.</title>
        <authorList>
            <person name="Gilbert D.G."/>
            <person name="Choi J.-H."/>
            <person name="Mockaitis K."/>
            <person name="Colbourne J."/>
            <person name="Pfrender M."/>
        </authorList>
    </citation>
    <scope>NUCLEOTIDE SEQUENCE [LARGE SCALE GENOMIC DNA]</scope>
    <source>
        <strain evidence="1 2">Xinb3</strain>
        <tissue evidence="1">Complete organism</tissue>
    </source>
</reference>
<protein>
    <submittedName>
        <fullName evidence="1">Uncharacterized protein</fullName>
    </submittedName>
</protein>
<name>A0A0P5WRG0_9CRUS</name>
<evidence type="ECO:0000313" key="1">
    <source>
        <dbReference type="EMBL" id="KZS04331.1"/>
    </source>
</evidence>
<sequence>MAMMSPCESYLPVLLSYRAGEMHRTKKRFTTALRVLGLAFLSFPNDGSKRSISVVAFDPGWVSLHAKNPSTSFAQWHFKTIDGVEEKRKQKQDPPSRNRAVKLNLRVELEDEQHVPFSSFLSLLKMNGECGCFWEGNAF</sequence>